<evidence type="ECO:0000259" key="7">
    <source>
        <dbReference type="Pfam" id="PF04545"/>
    </source>
</evidence>
<dbReference type="EMBL" id="CP042914">
    <property type="protein sequence ID" value="QEG42938.1"/>
    <property type="molecule type" value="Genomic_DNA"/>
</dbReference>
<dbReference type="Pfam" id="PF04545">
    <property type="entry name" value="Sigma70_r4"/>
    <property type="match status" value="1"/>
</dbReference>
<dbReference type="NCBIfam" id="TIGR02937">
    <property type="entry name" value="sigma70-ECF"/>
    <property type="match status" value="1"/>
</dbReference>
<dbReference type="InterPro" id="IPR013324">
    <property type="entry name" value="RNA_pol_sigma_r3/r4-like"/>
</dbReference>
<sequence length="191" mass="21130">MFPAKSTPDPSERLAGTAALSRAEVDRLYAEVAPGLQRFLHSLLGCEADAADCLQDCFAVLVARGGECLPAARKAWLYSVARNQAAALVRRRATGRRATERRGIEQTQAEPPGSVWDVADLAIRAERQQQVRVAIESLRPEQRQVVELRIQEDLTFKEIAQRLNIPLGTALSRMHKALQRLAEGLQDPPEI</sequence>
<keyword evidence="2" id="KW-0805">Transcription regulation</keyword>
<name>A0A5B9QV76_9BACT</name>
<dbReference type="InterPro" id="IPR036388">
    <property type="entry name" value="WH-like_DNA-bd_sf"/>
</dbReference>
<dbReference type="GO" id="GO:0016987">
    <property type="term" value="F:sigma factor activity"/>
    <property type="evidence" value="ECO:0007669"/>
    <property type="project" value="UniProtKB-KW"/>
</dbReference>
<reference evidence="8 9" key="1">
    <citation type="submission" date="2019-08" db="EMBL/GenBank/DDBJ databases">
        <title>Deep-cultivation of Planctomycetes and their phenomic and genomic characterization uncovers novel biology.</title>
        <authorList>
            <person name="Wiegand S."/>
            <person name="Jogler M."/>
            <person name="Boedeker C."/>
            <person name="Pinto D."/>
            <person name="Vollmers J."/>
            <person name="Rivas-Marin E."/>
            <person name="Kohn T."/>
            <person name="Peeters S.H."/>
            <person name="Heuer A."/>
            <person name="Rast P."/>
            <person name="Oberbeckmann S."/>
            <person name="Bunk B."/>
            <person name="Jeske O."/>
            <person name="Meyerdierks A."/>
            <person name="Storesund J.E."/>
            <person name="Kallscheuer N."/>
            <person name="Luecker S."/>
            <person name="Lage O.M."/>
            <person name="Pohl T."/>
            <person name="Merkel B.J."/>
            <person name="Hornburger P."/>
            <person name="Mueller R.-W."/>
            <person name="Bruemmer F."/>
            <person name="Labrenz M."/>
            <person name="Spormann A.M."/>
            <person name="Op den Camp H."/>
            <person name="Overmann J."/>
            <person name="Amann R."/>
            <person name="Jetten M.S.M."/>
            <person name="Mascher T."/>
            <person name="Medema M.H."/>
            <person name="Devos D.P."/>
            <person name="Kaster A.-K."/>
            <person name="Ovreas L."/>
            <person name="Rohde M."/>
            <person name="Galperin M.Y."/>
            <person name="Jogler C."/>
        </authorList>
    </citation>
    <scope>NUCLEOTIDE SEQUENCE [LARGE SCALE GENOMIC DNA]</scope>
    <source>
        <strain evidence="8 9">UC8</strain>
    </source>
</reference>
<evidence type="ECO:0000313" key="9">
    <source>
        <dbReference type="Proteomes" id="UP000325286"/>
    </source>
</evidence>
<evidence type="ECO:0000256" key="5">
    <source>
        <dbReference type="ARBA" id="ARBA00023163"/>
    </source>
</evidence>
<dbReference type="PANTHER" id="PTHR43133:SF8">
    <property type="entry name" value="RNA POLYMERASE SIGMA FACTOR HI_1459-RELATED"/>
    <property type="match status" value="1"/>
</dbReference>
<dbReference type="InterPro" id="IPR007630">
    <property type="entry name" value="RNA_pol_sigma70_r4"/>
</dbReference>
<evidence type="ECO:0000256" key="2">
    <source>
        <dbReference type="ARBA" id="ARBA00023015"/>
    </source>
</evidence>
<evidence type="ECO:0000256" key="3">
    <source>
        <dbReference type="ARBA" id="ARBA00023082"/>
    </source>
</evidence>
<dbReference type="Gene3D" id="1.10.1740.10">
    <property type="match status" value="1"/>
</dbReference>
<dbReference type="Proteomes" id="UP000325286">
    <property type="component" value="Chromosome"/>
</dbReference>
<dbReference type="PANTHER" id="PTHR43133">
    <property type="entry name" value="RNA POLYMERASE ECF-TYPE SIGMA FACTO"/>
    <property type="match status" value="1"/>
</dbReference>
<proteinExistence type="inferred from homology"/>
<feature type="domain" description="RNA polymerase sigma-70 region 2" evidence="6">
    <location>
        <begin position="28"/>
        <end position="93"/>
    </location>
</feature>
<dbReference type="AlphaFoldDB" id="A0A5B9QV76"/>
<dbReference type="InterPro" id="IPR039425">
    <property type="entry name" value="RNA_pol_sigma-70-like"/>
</dbReference>
<dbReference type="SUPFAM" id="SSF88659">
    <property type="entry name" value="Sigma3 and sigma4 domains of RNA polymerase sigma factors"/>
    <property type="match status" value="1"/>
</dbReference>
<dbReference type="CDD" id="cd06171">
    <property type="entry name" value="Sigma70_r4"/>
    <property type="match status" value="1"/>
</dbReference>
<keyword evidence="3" id="KW-0731">Sigma factor</keyword>
<feature type="domain" description="RNA polymerase sigma-70 region 4" evidence="7">
    <location>
        <begin position="134"/>
        <end position="181"/>
    </location>
</feature>
<keyword evidence="9" id="KW-1185">Reference proteome</keyword>
<evidence type="ECO:0000313" key="8">
    <source>
        <dbReference type="EMBL" id="QEG42938.1"/>
    </source>
</evidence>
<dbReference type="InterPro" id="IPR013325">
    <property type="entry name" value="RNA_pol_sigma_r2"/>
</dbReference>
<keyword evidence="4" id="KW-0238">DNA-binding</keyword>
<dbReference type="Gene3D" id="1.10.10.10">
    <property type="entry name" value="Winged helix-like DNA-binding domain superfamily/Winged helix DNA-binding domain"/>
    <property type="match status" value="1"/>
</dbReference>
<comment type="similarity">
    <text evidence="1">Belongs to the sigma-70 factor family. ECF subfamily.</text>
</comment>
<accession>A0A5B9QV76</accession>
<evidence type="ECO:0000259" key="6">
    <source>
        <dbReference type="Pfam" id="PF04542"/>
    </source>
</evidence>
<organism evidence="8 9">
    <name type="scientific">Roseimaritima ulvae</name>
    <dbReference type="NCBI Taxonomy" id="980254"/>
    <lineage>
        <taxon>Bacteria</taxon>
        <taxon>Pseudomonadati</taxon>
        <taxon>Planctomycetota</taxon>
        <taxon>Planctomycetia</taxon>
        <taxon>Pirellulales</taxon>
        <taxon>Pirellulaceae</taxon>
        <taxon>Roseimaritima</taxon>
    </lineage>
</organism>
<dbReference type="SUPFAM" id="SSF88946">
    <property type="entry name" value="Sigma2 domain of RNA polymerase sigma factors"/>
    <property type="match status" value="1"/>
</dbReference>
<dbReference type="GO" id="GO:0003677">
    <property type="term" value="F:DNA binding"/>
    <property type="evidence" value="ECO:0007669"/>
    <property type="project" value="UniProtKB-KW"/>
</dbReference>
<keyword evidence="5" id="KW-0804">Transcription</keyword>
<protein>
    <submittedName>
        <fullName evidence="8">ECF RNA polymerase sigma factor SigE</fullName>
    </submittedName>
</protein>
<evidence type="ECO:0000256" key="1">
    <source>
        <dbReference type="ARBA" id="ARBA00010641"/>
    </source>
</evidence>
<dbReference type="GO" id="GO:0006352">
    <property type="term" value="P:DNA-templated transcription initiation"/>
    <property type="evidence" value="ECO:0007669"/>
    <property type="project" value="InterPro"/>
</dbReference>
<gene>
    <name evidence="8" type="primary">sigE_10</name>
    <name evidence="8" type="ORF">UC8_49800</name>
</gene>
<dbReference type="KEGG" id="rul:UC8_49800"/>
<dbReference type="RefSeq" id="WP_162275908.1">
    <property type="nucleotide sequence ID" value="NZ_CP042914.1"/>
</dbReference>
<dbReference type="InterPro" id="IPR007627">
    <property type="entry name" value="RNA_pol_sigma70_r2"/>
</dbReference>
<evidence type="ECO:0000256" key="4">
    <source>
        <dbReference type="ARBA" id="ARBA00023125"/>
    </source>
</evidence>
<dbReference type="InterPro" id="IPR014284">
    <property type="entry name" value="RNA_pol_sigma-70_dom"/>
</dbReference>
<dbReference type="Pfam" id="PF04542">
    <property type="entry name" value="Sigma70_r2"/>
    <property type="match status" value="1"/>
</dbReference>